<dbReference type="Pfam" id="PF05689">
    <property type="entry name" value="InvE_AD"/>
    <property type="match status" value="1"/>
</dbReference>
<organism evidence="3 4">
    <name type="scientific">Escherichia coli</name>
    <dbReference type="NCBI Taxonomy" id="562"/>
    <lineage>
        <taxon>Bacteria</taxon>
        <taxon>Pseudomonadati</taxon>
        <taxon>Pseudomonadota</taxon>
        <taxon>Gammaproteobacteria</taxon>
        <taxon>Enterobacterales</taxon>
        <taxon>Enterobacteriaceae</taxon>
        <taxon>Escherichia</taxon>
    </lineage>
</organism>
<dbReference type="InterPro" id="IPR008541">
    <property type="entry name" value="InvE_AD"/>
</dbReference>
<evidence type="ECO:0000313" key="4">
    <source>
        <dbReference type="Proteomes" id="UP000467488"/>
    </source>
</evidence>
<evidence type="ECO:0008006" key="5">
    <source>
        <dbReference type="Google" id="ProtNLM"/>
    </source>
</evidence>
<proteinExistence type="predicted"/>
<dbReference type="Pfam" id="PF05688">
    <property type="entry name" value="BIg21"/>
    <property type="match status" value="1"/>
</dbReference>
<reference evidence="3 4" key="1">
    <citation type="submission" date="2020-01" db="EMBL/GenBank/DDBJ databases">
        <title>Dynamics of blaIMP-6 dissemination in carbapenem resistant Enterobacteriacea isolated from regional surveillance in Osaka, Japan.</title>
        <authorList>
            <person name="Abe R."/>
            <person name="Akeda Y."/>
            <person name="Sugawara Y."/>
            <person name="Yamamoto N."/>
            <person name="Tomono K."/>
            <person name="Takeuchi D."/>
            <person name="Kawahara R."/>
            <person name="Hamada S."/>
        </authorList>
    </citation>
    <scope>NUCLEOTIDE SEQUENCE [LARGE SCALE GENOMIC DNA]</scope>
    <source>
        <strain evidence="3 4">E300</strain>
    </source>
</reference>
<gene>
    <name evidence="3" type="ORF">EIMP300_33780</name>
</gene>
<protein>
    <recommendedName>
        <fullName evidence="5">Outer membrane protein</fullName>
    </recommendedName>
</protein>
<evidence type="ECO:0000313" key="3">
    <source>
        <dbReference type="EMBL" id="BBU81978.1"/>
    </source>
</evidence>
<feature type="domain" description="InvasinE Adhesion" evidence="2">
    <location>
        <begin position="16"/>
        <end position="155"/>
    </location>
</feature>
<dbReference type="EMBL" id="AP022360">
    <property type="protein sequence ID" value="BBU81978.1"/>
    <property type="molecule type" value="Genomic_DNA"/>
</dbReference>
<name>A0A8S0FPI5_ECOLX</name>
<feature type="domain" description="Bacterial Immunoglobulin-like 21" evidence="1">
    <location>
        <begin position="192"/>
        <end position="240"/>
    </location>
</feature>
<evidence type="ECO:0000259" key="1">
    <source>
        <dbReference type="Pfam" id="PF05688"/>
    </source>
</evidence>
<dbReference type="Proteomes" id="UP000467488">
    <property type="component" value="Chromosome"/>
</dbReference>
<accession>A0A8S0FPI5</accession>
<evidence type="ECO:0000259" key="2">
    <source>
        <dbReference type="Pfam" id="PF05689"/>
    </source>
</evidence>
<sequence length="284" mass="30041">MSSDTLSVIFTVTTSPDTPLATNWGHMAETFTSSEGVTFKRPFLKAELSGGTAKTANNEVWSLLTATEKADVSKAGCDEAYQPLTTDMQGLSLHAYVDYPNGQLATVLGLPTAAGNWWDYDMMAVAGGSWSNQAFVPGNGQLIQASSSYTAIVMCLVEPHTEAVTIELTSTAQDAAKSLSNDGRPSAVAKKGELIPLTVTVRDSAGNPMPYADFTLSRETTLDRAKATVNTSADDLTVTALVPVSRDSVLTASGAKTLATTKMAVMAQPPLRLGSTLLPGWRRR</sequence>
<dbReference type="AlphaFoldDB" id="A0A8S0FPI5"/>
<dbReference type="InterPro" id="IPR008542">
    <property type="entry name" value="BIg21"/>
</dbReference>